<evidence type="ECO:0000313" key="2">
    <source>
        <dbReference type="EnsemblFungi" id="CEF85170"/>
    </source>
</evidence>
<dbReference type="AlphaFoldDB" id="A0A098DTH3"/>
<gene>
    <name evidence="1" type="ORF">FGRAMPH1_01T28265</name>
</gene>
<proteinExistence type="predicted"/>
<dbReference type="InParanoid" id="A0A098DTH3"/>
<reference evidence="2 3" key="2">
    <citation type="journal article" date="2010" name="Nature">
        <title>Comparative genomics reveals mobile pathogenicity chromosomes in Fusarium.</title>
        <authorList>
            <person name="Ma L.J."/>
            <person name="van der Does H.C."/>
            <person name="Borkovich K.A."/>
            <person name="Coleman J.J."/>
            <person name="Daboussi M.J."/>
            <person name="Di Pietro A."/>
            <person name="Dufresne M."/>
            <person name="Freitag M."/>
            <person name="Grabherr M."/>
            <person name="Henrissat B."/>
            <person name="Houterman P.M."/>
            <person name="Kang S."/>
            <person name="Shim W.B."/>
            <person name="Woloshuk C."/>
            <person name="Xie X."/>
            <person name="Xu J.R."/>
            <person name="Antoniw J."/>
            <person name="Baker S.E."/>
            <person name="Bluhm B.H."/>
            <person name="Breakspear A."/>
            <person name="Brown D.W."/>
            <person name="Butchko R.A."/>
            <person name="Chapman S."/>
            <person name="Coulson R."/>
            <person name="Coutinho P.M."/>
            <person name="Danchin E.G."/>
            <person name="Diener A."/>
            <person name="Gale L.R."/>
            <person name="Gardiner D.M."/>
            <person name="Goff S."/>
            <person name="Hammond-Kosack K.E."/>
            <person name="Hilburn K."/>
            <person name="Hua-Van A."/>
            <person name="Jonkers W."/>
            <person name="Kazan K."/>
            <person name="Kodira C.D."/>
            <person name="Koehrsen M."/>
            <person name="Kumar L."/>
            <person name="Lee Y.H."/>
            <person name="Li L."/>
            <person name="Manners J.M."/>
            <person name="Miranda-Saavedra D."/>
            <person name="Mukherjee M."/>
            <person name="Park G."/>
            <person name="Park J."/>
            <person name="Park S.Y."/>
            <person name="Proctor R.H."/>
            <person name="Regev A."/>
            <person name="Ruiz-Roldan M.C."/>
            <person name="Sain D."/>
            <person name="Sakthikumar S."/>
            <person name="Sykes S."/>
            <person name="Schwartz D.C."/>
            <person name="Turgeon B.G."/>
            <person name="Wapinski I."/>
            <person name="Yoder O."/>
            <person name="Young S."/>
            <person name="Zeng Q."/>
            <person name="Zhou S."/>
            <person name="Galagan J."/>
            <person name="Cuomo C.A."/>
            <person name="Kistler H.C."/>
            <person name="Rep M."/>
        </authorList>
    </citation>
    <scope>GENOME REANNOTATION</scope>
    <source>
        <strain evidence="3">ATCC MYA-4620 / CBS 123657 / FGSC 9075 / NRRL 31084 / PH-1</strain>
        <strain evidence="2">PH-1 / ATCC MYA-4620 / FGSC 9075 / NRRL 31084</strain>
    </source>
</reference>
<reference evidence="1 3" key="3">
    <citation type="journal article" date="2015" name="BMC Genomics">
        <title>The completed genome sequence of the pathogenic ascomycete fungus Fusarium graminearum.</title>
        <authorList>
            <person name="King R."/>
            <person name="Urban M."/>
            <person name="Hammond-Kosack M.C."/>
            <person name="Hassani-Pak K."/>
            <person name="Hammond-Kosack K.E."/>
        </authorList>
    </citation>
    <scope>NUCLEOTIDE SEQUENCE [LARGE SCALE GENOMIC DNA]</scope>
    <source>
        <strain evidence="3">ATCC MYA-4620 / CBS 123657 / FGSC 9075 / NRRL 31084 / PH-1</strain>
        <strain evidence="1">PH-1</strain>
    </source>
</reference>
<evidence type="ECO:0000313" key="1">
    <source>
        <dbReference type="EMBL" id="CEF85170.1"/>
    </source>
</evidence>
<name>A0A098DTH3_GIBZE</name>
<protein>
    <submittedName>
        <fullName evidence="1">Chromosome 4, complete genome</fullName>
    </submittedName>
</protein>
<evidence type="ECO:0000313" key="3">
    <source>
        <dbReference type="Proteomes" id="UP000070720"/>
    </source>
</evidence>
<dbReference type="EMBL" id="HG970335">
    <property type="protein sequence ID" value="CEF85170.1"/>
    <property type="molecule type" value="Genomic_DNA"/>
</dbReference>
<reference evidence="2" key="4">
    <citation type="submission" date="2017-01" db="UniProtKB">
        <authorList>
            <consortium name="EnsemblFungi"/>
        </authorList>
    </citation>
    <scope>IDENTIFICATION</scope>
    <source>
        <strain evidence="2">PH-1 / ATCC MYA-4620 / FGSC 9075 / NRRL 31084</strain>
    </source>
</reference>
<organism evidence="1 3">
    <name type="scientific">Gibberella zeae (strain ATCC MYA-4620 / CBS 123657 / FGSC 9075 / NRRL 31084 / PH-1)</name>
    <name type="common">Wheat head blight fungus</name>
    <name type="synonym">Fusarium graminearum</name>
    <dbReference type="NCBI Taxonomy" id="229533"/>
    <lineage>
        <taxon>Eukaryota</taxon>
        <taxon>Fungi</taxon>
        <taxon>Dikarya</taxon>
        <taxon>Ascomycota</taxon>
        <taxon>Pezizomycotina</taxon>
        <taxon>Sordariomycetes</taxon>
        <taxon>Hypocreomycetidae</taxon>
        <taxon>Hypocreales</taxon>
        <taxon>Nectriaceae</taxon>
        <taxon>Fusarium</taxon>
    </lineage>
</organism>
<sequence>MVAEFGGHDKDATRTGPTLTIESYLEIQAYGTRNKTSKRLIFPRDAFNVSYPKVLQYSQNAHFENHKQSI</sequence>
<dbReference type="VEuPathDB" id="FungiDB:FGRAMPH1_01G28265"/>
<dbReference type="EnsemblFungi" id="CEF85170">
    <property type="protein sequence ID" value="CEF85170"/>
    <property type="gene ID" value="FGRRES_15535"/>
</dbReference>
<reference evidence="2 3" key="1">
    <citation type="journal article" date="2007" name="Science">
        <title>The Fusarium graminearum genome reveals a link between localized polymorphism and pathogen specialization.</title>
        <authorList>
            <person name="Cuomo C.A."/>
            <person name="Gueldener U."/>
            <person name="Xu J.-R."/>
            <person name="Trail F."/>
            <person name="Turgeon B.G."/>
            <person name="Di Pietro A."/>
            <person name="Walton J.D."/>
            <person name="Ma L.-J."/>
            <person name="Baker S.E."/>
            <person name="Rep M."/>
            <person name="Adam G."/>
            <person name="Antoniw J."/>
            <person name="Baldwin T."/>
            <person name="Calvo S.E."/>
            <person name="Chang Y.-L."/>
            <person name="DeCaprio D."/>
            <person name="Gale L.R."/>
            <person name="Gnerre S."/>
            <person name="Goswami R.S."/>
            <person name="Hammond-Kosack K."/>
            <person name="Harris L.J."/>
            <person name="Hilburn K."/>
            <person name="Kennell J.C."/>
            <person name="Kroken S."/>
            <person name="Magnuson J.K."/>
            <person name="Mannhaupt G."/>
            <person name="Mauceli E.W."/>
            <person name="Mewes H.-W."/>
            <person name="Mitterbauer R."/>
            <person name="Muehlbauer G."/>
            <person name="Muensterkoetter M."/>
            <person name="Nelson D."/>
            <person name="O'Donnell K."/>
            <person name="Ouellet T."/>
            <person name="Qi W."/>
            <person name="Quesneville H."/>
            <person name="Roncero M.I.G."/>
            <person name="Seong K.-Y."/>
            <person name="Tetko I.V."/>
            <person name="Urban M."/>
            <person name="Waalwijk C."/>
            <person name="Ward T.J."/>
            <person name="Yao J."/>
            <person name="Birren B.W."/>
            <person name="Kistler H.C."/>
        </authorList>
    </citation>
    <scope>NUCLEOTIDE SEQUENCE [LARGE SCALE GENOMIC DNA]</scope>
    <source>
        <strain evidence="3">ATCC MYA-4620 / CBS 123657 / FGSC 9075 / NRRL 31084 / PH-1</strain>
        <strain evidence="2">PH-1 / ATCC MYA-4620 / FGSC 9075 / NRRL 31084</strain>
    </source>
</reference>
<accession>A0A098DTH3</accession>
<keyword evidence="3" id="KW-1185">Reference proteome</keyword>
<dbReference type="Proteomes" id="UP000070720">
    <property type="component" value="Chromosome 4"/>
</dbReference>
<accession>A0A0E0SFF7</accession>